<organism evidence="1 2">
    <name type="scientific">Paenibacillus mesotrionivorans</name>
    <dbReference type="NCBI Taxonomy" id="3160968"/>
    <lineage>
        <taxon>Bacteria</taxon>
        <taxon>Bacillati</taxon>
        <taxon>Bacillota</taxon>
        <taxon>Bacilli</taxon>
        <taxon>Bacillales</taxon>
        <taxon>Paenibacillaceae</taxon>
        <taxon>Paenibacillus</taxon>
    </lineage>
</organism>
<dbReference type="EMBL" id="JBJURJ010000028">
    <property type="protein sequence ID" value="MFM9332286.1"/>
    <property type="molecule type" value="Genomic_DNA"/>
</dbReference>
<name>A0ACC7P5E4_9BACL</name>
<proteinExistence type="predicted"/>
<comment type="caution">
    <text evidence="1">The sequence shown here is derived from an EMBL/GenBank/DDBJ whole genome shotgun (WGS) entry which is preliminary data.</text>
</comment>
<keyword evidence="2" id="KW-1185">Reference proteome</keyword>
<evidence type="ECO:0000313" key="1">
    <source>
        <dbReference type="EMBL" id="MFM9332286.1"/>
    </source>
</evidence>
<accession>A0ACC7P5E4</accession>
<reference evidence="1" key="1">
    <citation type="submission" date="2024-12" db="EMBL/GenBank/DDBJ databases">
        <authorList>
            <person name="Wu N."/>
        </authorList>
    </citation>
    <scope>NUCLEOTIDE SEQUENCE</scope>
    <source>
        <strain evidence="1">P15</strain>
    </source>
</reference>
<evidence type="ECO:0000313" key="2">
    <source>
        <dbReference type="Proteomes" id="UP001631969"/>
    </source>
</evidence>
<protein>
    <submittedName>
        <fullName evidence="1">DUF4367 domain-containing protein</fullName>
    </submittedName>
</protein>
<gene>
    <name evidence="1" type="ORF">ACI1P1_28725</name>
</gene>
<dbReference type="Proteomes" id="UP001631969">
    <property type="component" value="Unassembled WGS sequence"/>
</dbReference>
<sequence>MSEKRRIRNFVKELDACLESGKVPPSADRSKECTDMLELGVALSGAVRTGGSHKDAVRQRVLKAAQPGSTSLRRTPRWRLVRTGAIAATSCLLAVLLLAPTSFAGDWMRSVVHTISLGHITVSQMEETRPETMPFPAELKGKIFTKDGKLVEEWAGHEKPFYTAEGEEIAGVTNGEIITRKQMEAEPAPEIIRIEDASVIPEYTAFKAGLPAYVPEGFVFDRAEVYKKGDKYLDVYYLNPATGKTIHIQERLADEETAYAMSTEHKVEQVRVSGVDAVIIGGKTIDWEKDGVLYSIMTGKSGVKLDNSQLIRMAESIEPISAK</sequence>